<accession>A0A395VVY4</accession>
<evidence type="ECO:0000313" key="2">
    <source>
        <dbReference type="EMBL" id="RGS80377.1"/>
    </source>
</evidence>
<sequence>MKQNKYPIVCLLFLLSFLVGEVYAQQKPVRILAIGNSFSQDAVEQYLHELADAEDIPTIIGNITIGGCSLERHLRNARTNDSVYRYHKIGLNGKKVETKKVTMGMALADEEWDYVSLQQVSSSSGMYETFKASLPELVKYVKARLPKRTQLMLHQTWAYDANATNPGFKNYNCDQLTMYHSIVDAVKKASKLTKIPIIIPSGTAIQNARTSFIGVNMTRDGYHLDLTIGRYTAACTWFEKIFKRNVLGNPYYPKGMSHEQREVAQKAAHEAVLHPEYITELTEWNEPAGKTQGSDTHKGIVRTNEKAPGIEGMRIAWDLGSKRQIASRGRYARVKKLTNHTLAAVYEQDGCVYSTSTDGGNTWSAFSHVFPNTTVNVSGTQVKIKMANPELIQLMNGDLLYAVNYRPEKEGIAPWAIAIKRSSDFGMTWSEPKVLYEADCFFENGCWEPVFLQLPDGTIQLYFANESPYRSSDEQNISMISSADNGKTWTDAVCVSFRKGKRDGMPAPAIFENEIVVAIEDNKGSQFKPYTVRSVLSNSWKQPVSGNSIDRNPALTNPLDDEIYAGAPYLIKTSTGESVLSYQSTRYSRSNSMGDAQMEVAIGDKSAKKFSKISYPFGSTWCRNALWNSLTLLNEHTIAAVASATTDSICAPWIINGYIITDLKALKRSIRIDGIHDQNEWGGEYPVFVGHKSLTNLRTSIARDDQTLFIGGVVKGVTPEMDISQNGVIICIDAANYCYKKPNSGVYKIECMLNGTYKARAGAEGEWKDTELHKVSFTARKAEHETYFWEIAIPMDAVFITGKKQIRLNVGLLKKTDQTAYREMIANSDEDASYTWCLLNL</sequence>
<dbReference type="PANTHER" id="PTHR38792:SF3">
    <property type="entry name" value="BNR_ASP-BOX REPEAT DOMAIN PROTEIN (AFU_ORTHOLOGUE AFUA_7G06430)-RELATED"/>
    <property type="match status" value="1"/>
</dbReference>
<dbReference type="Pfam" id="PF16227">
    <property type="entry name" value="DUF4886"/>
    <property type="match status" value="1"/>
</dbReference>
<dbReference type="AlphaFoldDB" id="A0A395VVY4"/>
<protein>
    <submittedName>
        <fullName evidence="2">DUF4886 domain-containing protein</fullName>
    </submittedName>
</protein>
<dbReference type="Gene3D" id="3.40.50.1110">
    <property type="entry name" value="SGNH hydrolase"/>
    <property type="match status" value="1"/>
</dbReference>
<comment type="caution">
    <text evidence="2">The sequence shown here is derived from an EMBL/GenBank/DDBJ whole genome shotgun (WGS) entry which is preliminary data.</text>
</comment>
<evidence type="ECO:0000259" key="1">
    <source>
        <dbReference type="Pfam" id="PF16227"/>
    </source>
</evidence>
<dbReference type="InterPro" id="IPR036514">
    <property type="entry name" value="SGNH_hydro_sf"/>
</dbReference>
<dbReference type="Gene3D" id="2.60.40.1190">
    <property type="match status" value="1"/>
</dbReference>
<dbReference type="InterPro" id="IPR032616">
    <property type="entry name" value="DUF4886"/>
</dbReference>
<organism evidence="2 3">
    <name type="scientific">Bacteroides ovatus</name>
    <dbReference type="NCBI Taxonomy" id="28116"/>
    <lineage>
        <taxon>Bacteria</taxon>
        <taxon>Pseudomonadati</taxon>
        <taxon>Bacteroidota</taxon>
        <taxon>Bacteroidia</taxon>
        <taxon>Bacteroidales</taxon>
        <taxon>Bacteroidaceae</taxon>
        <taxon>Bacteroides</taxon>
    </lineage>
</organism>
<dbReference type="GO" id="GO:0016788">
    <property type="term" value="F:hydrolase activity, acting on ester bonds"/>
    <property type="evidence" value="ECO:0007669"/>
    <property type="project" value="UniProtKB-ARBA"/>
</dbReference>
<name>A0A395VVY4_BACOV</name>
<dbReference type="PANTHER" id="PTHR38792">
    <property type="entry name" value="BNR/ASP-BOX REPEAT DOMAIN PROTEIN (AFU_ORTHOLOGUE AFUA_7G06430)-RELATED"/>
    <property type="match status" value="1"/>
</dbReference>
<dbReference type="Gene3D" id="2.120.10.10">
    <property type="match status" value="1"/>
</dbReference>
<gene>
    <name evidence="2" type="ORF">DWX70_21685</name>
</gene>
<proteinExistence type="predicted"/>
<dbReference type="SUPFAM" id="SSF50939">
    <property type="entry name" value="Sialidases"/>
    <property type="match status" value="1"/>
</dbReference>
<evidence type="ECO:0000313" key="3">
    <source>
        <dbReference type="Proteomes" id="UP000266492"/>
    </source>
</evidence>
<feature type="domain" description="DUF4886" evidence="1">
    <location>
        <begin position="30"/>
        <end position="271"/>
    </location>
</feature>
<dbReference type="CDD" id="cd15482">
    <property type="entry name" value="Sialidase_non-viral"/>
    <property type="match status" value="1"/>
</dbReference>
<reference evidence="2 3" key="1">
    <citation type="submission" date="2018-08" db="EMBL/GenBank/DDBJ databases">
        <title>A genome reference for cultivated species of the human gut microbiota.</title>
        <authorList>
            <person name="Zou Y."/>
            <person name="Xue W."/>
            <person name="Luo G."/>
        </authorList>
    </citation>
    <scope>NUCLEOTIDE SEQUENCE [LARGE SCALE GENOMIC DNA]</scope>
    <source>
        <strain evidence="2 3">AF20-9LB</strain>
    </source>
</reference>
<dbReference type="Proteomes" id="UP000266492">
    <property type="component" value="Unassembled WGS sequence"/>
</dbReference>
<dbReference type="EMBL" id="QRVZ01000024">
    <property type="protein sequence ID" value="RGS80377.1"/>
    <property type="molecule type" value="Genomic_DNA"/>
</dbReference>
<dbReference type="InterPro" id="IPR036278">
    <property type="entry name" value="Sialidase_sf"/>
</dbReference>